<dbReference type="OrthoDB" id="9814591at2"/>
<dbReference type="GO" id="GO:0005886">
    <property type="term" value="C:plasma membrane"/>
    <property type="evidence" value="ECO:0007669"/>
    <property type="project" value="UniProtKB-UniRule"/>
</dbReference>
<keyword evidence="1 7" id="KW-1003">Cell membrane</keyword>
<organism evidence="9 10">
    <name type="scientific">Olsenella profusa F0195</name>
    <dbReference type="NCBI Taxonomy" id="1125712"/>
    <lineage>
        <taxon>Bacteria</taxon>
        <taxon>Bacillati</taxon>
        <taxon>Actinomycetota</taxon>
        <taxon>Coriobacteriia</taxon>
        <taxon>Coriobacteriales</taxon>
        <taxon>Atopobiaceae</taxon>
        <taxon>Olsenella</taxon>
    </lineage>
</organism>
<dbReference type="CDD" id="cd08010">
    <property type="entry name" value="MltG_like"/>
    <property type="match status" value="1"/>
</dbReference>
<comment type="catalytic activity">
    <reaction evidence="7">
        <text>a peptidoglycan chain = a peptidoglycan chain with N-acetyl-1,6-anhydromuramyl-[peptide] at the reducing end + a peptidoglycan chain with N-acetylglucosamine at the non-reducing end.</text>
        <dbReference type="EC" id="4.2.2.29"/>
    </reaction>
</comment>
<gene>
    <name evidence="7" type="primary">mltG</name>
    <name evidence="9" type="ORF">HMPREF1316_2035</name>
</gene>
<comment type="similarity">
    <text evidence="7">Belongs to the transglycosylase MltG family.</text>
</comment>
<proteinExistence type="inferred from homology"/>
<dbReference type="PANTHER" id="PTHR30518">
    <property type="entry name" value="ENDOLYTIC MUREIN TRANSGLYCOSYLASE"/>
    <property type="match status" value="1"/>
</dbReference>
<evidence type="ECO:0000256" key="2">
    <source>
        <dbReference type="ARBA" id="ARBA00022692"/>
    </source>
</evidence>
<keyword evidence="6 7" id="KW-0961">Cell wall biogenesis/degradation</keyword>
<feature type="site" description="Important for catalytic activity" evidence="7">
    <location>
        <position position="274"/>
    </location>
</feature>
<dbReference type="NCBIfam" id="TIGR00247">
    <property type="entry name" value="endolytic transglycosylase MltG"/>
    <property type="match status" value="1"/>
</dbReference>
<accession>U2V576</accession>
<dbReference type="InterPro" id="IPR003770">
    <property type="entry name" value="MLTG-like"/>
</dbReference>
<feature type="region of interest" description="Disordered" evidence="8">
    <location>
        <begin position="1"/>
        <end position="39"/>
    </location>
</feature>
<dbReference type="EC" id="4.2.2.29" evidence="7"/>
<evidence type="ECO:0000256" key="5">
    <source>
        <dbReference type="ARBA" id="ARBA00023239"/>
    </source>
</evidence>
<protein>
    <recommendedName>
        <fullName evidence="7">Endolytic murein transglycosylase</fullName>
        <ecNumber evidence="7">4.2.2.29</ecNumber>
    </recommendedName>
    <alternativeName>
        <fullName evidence="7">Peptidoglycan lytic transglycosylase</fullName>
    </alternativeName>
    <alternativeName>
        <fullName evidence="7">Peptidoglycan polymerization terminase</fullName>
    </alternativeName>
</protein>
<dbReference type="Proteomes" id="UP000016638">
    <property type="component" value="Unassembled WGS sequence"/>
</dbReference>
<evidence type="ECO:0000256" key="1">
    <source>
        <dbReference type="ARBA" id="ARBA00022475"/>
    </source>
</evidence>
<dbReference type="STRING" id="1125712.HMPREF1316_2035"/>
<dbReference type="PANTHER" id="PTHR30518:SF2">
    <property type="entry name" value="ENDOLYTIC MUREIN TRANSGLYCOSYLASE"/>
    <property type="match status" value="1"/>
</dbReference>
<feature type="compositionally biased region" description="Basic residues" evidence="8">
    <location>
        <begin position="1"/>
        <end position="16"/>
    </location>
</feature>
<dbReference type="AlphaFoldDB" id="U2V576"/>
<evidence type="ECO:0000313" key="9">
    <source>
        <dbReference type="EMBL" id="ERL10512.1"/>
    </source>
</evidence>
<keyword evidence="2 7" id="KW-0812">Transmembrane</keyword>
<dbReference type="GO" id="GO:0008932">
    <property type="term" value="F:lytic endotransglycosylase activity"/>
    <property type="evidence" value="ECO:0007669"/>
    <property type="project" value="UniProtKB-UniRule"/>
</dbReference>
<dbReference type="Pfam" id="PF02618">
    <property type="entry name" value="YceG"/>
    <property type="match status" value="1"/>
</dbReference>
<evidence type="ECO:0000313" key="10">
    <source>
        <dbReference type="Proteomes" id="UP000016638"/>
    </source>
</evidence>
<evidence type="ECO:0000256" key="7">
    <source>
        <dbReference type="HAMAP-Rule" id="MF_02065"/>
    </source>
</evidence>
<dbReference type="EMBL" id="AWEZ01000008">
    <property type="protein sequence ID" value="ERL10512.1"/>
    <property type="molecule type" value="Genomic_DNA"/>
</dbReference>
<keyword evidence="4 7" id="KW-0472">Membrane</keyword>
<comment type="function">
    <text evidence="7">Functions as a peptidoglycan terminase that cleaves nascent peptidoglycan strands endolytically to terminate their elongation.</text>
</comment>
<dbReference type="GO" id="GO:0071555">
    <property type="term" value="P:cell wall organization"/>
    <property type="evidence" value="ECO:0007669"/>
    <property type="project" value="UniProtKB-KW"/>
</dbReference>
<feature type="compositionally biased region" description="Basic residues" evidence="8">
    <location>
        <begin position="27"/>
        <end position="39"/>
    </location>
</feature>
<keyword evidence="3 7" id="KW-1133">Transmembrane helix</keyword>
<reference evidence="9 10" key="1">
    <citation type="submission" date="2013-08" db="EMBL/GenBank/DDBJ databases">
        <authorList>
            <person name="Durkin A.S."/>
            <person name="Haft D.R."/>
            <person name="McCorrison J."/>
            <person name="Torralba M."/>
            <person name="Gillis M."/>
            <person name="Haft D.H."/>
            <person name="Methe B."/>
            <person name="Sutton G."/>
            <person name="Nelson K.E."/>
        </authorList>
    </citation>
    <scope>NUCLEOTIDE SEQUENCE [LARGE SCALE GENOMIC DNA]</scope>
    <source>
        <strain evidence="9 10">F0195</strain>
    </source>
</reference>
<sequence>MATKHMRSSAHTRTRRPLGTAPSPRVARARTHRARRERRTRSPLPKLILVLVALALVGVGGCQAWQRLFPPEEVGDVTPGQVVTVTIPDGSGTQDIANILFEGGIIAKRSDFTGEVKRQDAGASMKSGTYDIVTGANVADIVRLLVSGPNSNAKKLTVPEGLTVSQTATAVQTALGISTDDFLAQAKASNYVDDYPFLSSAQNDSLEGFLYPKTYDLSATDGSADAVIRAMLDQYQSEVMSLDLASAETGIESAYGITMSDYDIINMASIIEKEAHSDDDRPKMASVMCNRMKAGMRLQSDVTIMYVTGREPTKDDLASQSPYNTYVSQGLPPTPICSPSMASIKAAMAPASTNYLYWYWNGSETVFSETFEQHQQAQGS</sequence>
<name>U2V576_9ACTN</name>
<evidence type="ECO:0000256" key="6">
    <source>
        <dbReference type="ARBA" id="ARBA00023316"/>
    </source>
</evidence>
<dbReference type="PATRIC" id="fig|1125712.3.peg.238"/>
<dbReference type="GO" id="GO:0009252">
    <property type="term" value="P:peptidoglycan biosynthetic process"/>
    <property type="evidence" value="ECO:0007669"/>
    <property type="project" value="UniProtKB-UniRule"/>
</dbReference>
<comment type="caution">
    <text evidence="9">The sequence shown here is derived from an EMBL/GenBank/DDBJ whole genome shotgun (WGS) entry which is preliminary data.</text>
</comment>
<dbReference type="eggNOG" id="COG1559">
    <property type="taxonomic scope" value="Bacteria"/>
</dbReference>
<evidence type="ECO:0000256" key="3">
    <source>
        <dbReference type="ARBA" id="ARBA00022989"/>
    </source>
</evidence>
<keyword evidence="10" id="KW-1185">Reference proteome</keyword>
<evidence type="ECO:0000256" key="8">
    <source>
        <dbReference type="SAM" id="MobiDB-lite"/>
    </source>
</evidence>
<keyword evidence="5 7" id="KW-0456">Lyase</keyword>
<dbReference type="Gene3D" id="3.30.1490.480">
    <property type="entry name" value="Endolytic murein transglycosylase"/>
    <property type="match status" value="1"/>
</dbReference>
<evidence type="ECO:0000256" key="4">
    <source>
        <dbReference type="ARBA" id="ARBA00023136"/>
    </source>
</evidence>
<dbReference type="HAMAP" id="MF_02065">
    <property type="entry name" value="MltG"/>
    <property type="match status" value="1"/>
</dbReference>